<dbReference type="Proteomes" id="UP001204833">
    <property type="component" value="Unassembled WGS sequence"/>
</dbReference>
<keyword evidence="1" id="KW-0433">Leucine-rich repeat</keyword>
<dbReference type="InterPro" id="IPR032675">
    <property type="entry name" value="LRR_dom_sf"/>
</dbReference>
<protein>
    <submittedName>
        <fullName evidence="3">Uncharacterized protein</fullName>
    </submittedName>
</protein>
<dbReference type="InterPro" id="IPR001611">
    <property type="entry name" value="Leu-rich_rpt"/>
</dbReference>
<sequence length="689" mass="78857">MRLTLDLYQLDILQRVFSFVEVKEITQLLNEHFLSHNPSIKIAIHRRLERGFGYFHKTSRNYGDENNYPDSRSQDRNALNREQYEMVDAYCVNKQIHTTSKISYGLCHMVDLLDLVELIKALQSSNTASLMFELDFSYKFTIDMNKFMKSFDHISDRVVELSMGLKRLHILEGDICFRNLEVFSSHMCGVSGSFKCPKLKELVFNALGGVEVGKLPPVKRLEFACTKWLRKEEMVSSWDGPEGLRIIRLQGGFVNCIDRTFMKEILEYACPNTMIDCIGKLYGDVIALLFSALQEKRCILRSLSVDYLIHQFYPPCYSLHLSGVQDMLVLQNMPATLKVLEISNLHVYGISAKYLLNLMPEGLESLTLLENYSIEWEEILDLLRFRMLRKVALSSAVHSIKTAFFPDLLKELSFCNCGWQTNQFTFPKNLICMRLGGIGGLHGAMTDFDMSQFPSTLKQVELRDNKIVTIDLSNVKKLQNLSLCRTEFEGLKLPQVDSLSVEHCQKIPESYCGGVEQYLCFRQCNLENMTLKLGCGLKYLVLSRCNISKFGVDLPGCLEEVDLSHNNLTEFPAQLSSLKRLRLLNIADNRIQNGHIDFQTCSIEALDISCNLIEEIKLTFPGPTKLMYLALHDNKMKEISNESIGSHPRLFKVELDENGCNVINNVKLPNAADQDYFEEWEISGAIKRE</sequence>
<keyword evidence="4" id="KW-1185">Reference proteome</keyword>
<dbReference type="RefSeq" id="XP_051607262.1">
    <property type="nucleotide sequence ID" value="XM_051753776.1"/>
</dbReference>
<name>A0AAD5FX43_9ASCO</name>
<keyword evidence="2" id="KW-0677">Repeat</keyword>
<dbReference type="SUPFAM" id="SSF52047">
    <property type="entry name" value="RNI-like"/>
    <property type="match status" value="1"/>
</dbReference>
<dbReference type="Gene3D" id="3.80.10.10">
    <property type="entry name" value="Ribonuclease Inhibitor"/>
    <property type="match status" value="2"/>
</dbReference>
<proteinExistence type="predicted"/>
<evidence type="ECO:0000313" key="3">
    <source>
        <dbReference type="EMBL" id="KAI5950677.1"/>
    </source>
</evidence>
<accession>A0AAD5FX43</accession>
<comment type="caution">
    <text evidence="3">The sequence shown here is derived from an EMBL/GenBank/DDBJ whole genome shotgun (WGS) entry which is preliminary data.</text>
</comment>
<evidence type="ECO:0000256" key="1">
    <source>
        <dbReference type="ARBA" id="ARBA00022614"/>
    </source>
</evidence>
<reference evidence="3 4" key="1">
    <citation type="journal article" date="2022" name="DNA Res.">
        <title>Genome analysis of five recently described species of the CUG-Ser clade uncovers Candida theae as a new hybrid lineage with pathogenic potential in the Candida parapsilosis species complex.</title>
        <authorList>
            <person name="Mixao V."/>
            <person name="Del Olmo V."/>
            <person name="Hegedusova E."/>
            <person name="Saus E."/>
            <person name="Pryszcz L."/>
            <person name="Cillingova A."/>
            <person name="Nosek J."/>
            <person name="Gabaldon T."/>
        </authorList>
    </citation>
    <scope>NUCLEOTIDE SEQUENCE [LARGE SCALE GENOMIC DNA]</scope>
    <source>
        <strain evidence="3 4">CBS 12239</strain>
    </source>
</reference>
<dbReference type="EMBL" id="JAIHNG010000154">
    <property type="protein sequence ID" value="KAI5950677.1"/>
    <property type="molecule type" value="Genomic_DNA"/>
</dbReference>
<organism evidence="3 4">
    <name type="scientific">Candida theae</name>
    <dbReference type="NCBI Taxonomy" id="1198502"/>
    <lineage>
        <taxon>Eukaryota</taxon>
        <taxon>Fungi</taxon>
        <taxon>Dikarya</taxon>
        <taxon>Ascomycota</taxon>
        <taxon>Saccharomycotina</taxon>
        <taxon>Pichiomycetes</taxon>
        <taxon>Debaryomycetaceae</taxon>
        <taxon>Candida/Lodderomyces clade</taxon>
        <taxon>Candida</taxon>
    </lineage>
</organism>
<dbReference type="AlphaFoldDB" id="A0AAD5FX43"/>
<dbReference type="GeneID" id="76152327"/>
<evidence type="ECO:0000256" key="2">
    <source>
        <dbReference type="ARBA" id="ARBA00022737"/>
    </source>
</evidence>
<dbReference type="PROSITE" id="PS51450">
    <property type="entry name" value="LRR"/>
    <property type="match status" value="1"/>
</dbReference>
<evidence type="ECO:0000313" key="4">
    <source>
        <dbReference type="Proteomes" id="UP001204833"/>
    </source>
</evidence>
<gene>
    <name evidence="3" type="ORF">KGF57_004283</name>
</gene>
<dbReference type="PANTHER" id="PTHR45617:SF165">
    <property type="entry name" value="COMMON DPR-INTERACTING PROTEIN-RELATED"/>
    <property type="match status" value="1"/>
</dbReference>
<dbReference type="PANTHER" id="PTHR45617">
    <property type="entry name" value="LEUCINE RICH REPEAT FAMILY PROTEIN"/>
    <property type="match status" value="1"/>
</dbReference>